<feature type="compositionally biased region" description="Low complexity" evidence="1">
    <location>
        <begin position="571"/>
        <end position="580"/>
    </location>
</feature>
<feature type="transmembrane region" description="Helical" evidence="2">
    <location>
        <begin position="746"/>
        <end position="764"/>
    </location>
</feature>
<dbReference type="Proteomes" id="UP001321748">
    <property type="component" value="Chromosome"/>
</dbReference>
<feature type="region of interest" description="Disordered" evidence="1">
    <location>
        <begin position="206"/>
        <end position="266"/>
    </location>
</feature>
<organism evidence="3 4">
    <name type="scientific">Bombiscardovia apis</name>
    <dbReference type="NCBI Taxonomy" id="2932182"/>
    <lineage>
        <taxon>Bacteria</taxon>
        <taxon>Bacillati</taxon>
        <taxon>Actinomycetota</taxon>
        <taxon>Actinomycetes</taxon>
        <taxon>Bifidobacteriales</taxon>
        <taxon>Bifidobacteriaceae</taxon>
        <taxon>Bombiscardovia</taxon>
    </lineage>
</organism>
<feature type="compositionally biased region" description="Low complexity" evidence="1">
    <location>
        <begin position="224"/>
        <end position="241"/>
    </location>
</feature>
<evidence type="ECO:0000313" key="3">
    <source>
        <dbReference type="EMBL" id="BDR55426.1"/>
    </source>
</evidence>
<gene>
    <name evidence="3" type="ORF">KIMH_15370</name>
</gene>
<feature type="region of interest" description="Disordered" evidence="1">
    <location>
        <begin position="1"/>
        <end position="36"/>
    </location>
</feature>
<feature type="compositionally biased region" description="Basic and acidic residues" evidence="1">
    <location>
        <begin position="21"/>
        <end position="34"/>
    </location>
</feature>
<evidence type="ECO:0000256" key="2">
    <source>
        <dbReference type="SAM" id="Phobius"/>
    </source>
</evidence>
<keyword evidence="2" id="KW-0812">Transmembrane</keyword>
<proteinExistence type="predicted"/>
<accession>A0ABM8BET8</accession>
<keyword evidence="2" id="KW-0472">Membrane</keyword>
<feature type="compositionally biased region" description="Low complexity" evidence="1">
    <location>
        <begin position="251"/>
        <end position="261"/>
    </location>
</feature>
<evidence type="ECO:0000256" key="1">
    <source>
        <dbReference type="SAM" id="MobiDB-lite"/>
    </source>
</evidence>
<dbReference type="Pfam" id="PF19516">
    <property type="entry name" value="DUF6049"/>
    <property type="match status" value="1"/>
</dbReference>
<feature type="compositionally biased region" description="Basic and acidic residues" evidence="1">
    <location>
        <begin position="589"/>
        <end position="601"/>
    </location>
</feature>
<protein>
    <submittedName>
        <fullName evidence="3">Uncharacterized protein</fullName>
    </submittedName>
</protein>
<keyword evidence="2" id="KW-1133">Transmembrane helix</keyword>
<reference evidence="3 4" key="1">
    <citation type="journal article" date="2023" name="Microbiol. Spectr.">
        <title>Symbiosis of Carpenter Bees with Uncharacterized Lactic Acid Bacteria Showing NAD Auxotrophy.</title>
        <authorList>
            <person name="Kawasaki S."/>
            <person name="Ozawa K."/>
            <person name="Mori T."/>
            <person name="Yamamoto A."/>
            <person name="Ito M."/>
            <person name="Ohkuma M."/>
            <person name="Sakamoto M."/>
            <person name="Matsutani M."/>
        </authorList>
    </citation>
    <scope>NUCLEOTIDE SEQUENCE [LARGE SCALE GENOMIC DNA]</scope>
    <source>
        <strain evidence="3 4">KimH</strain>
    </source>
</reference>
<dbReference type="EMBL" id="AP026800">
    <property type="protein sequence ID" value="BDR55426.1"/>
    <property type="molecule type" value="Genomic_DNA"/>
</dbReference>
<feature type="region of interest" description="Disordered" evidence="1">
    <location>
        <begin position="561"/>
        <end position="601"/>
    </location>
</feature>
<evidence type="ECO:0000313" key="4">
    <source>
        <dbReference type="Proteomes" id="UP001321748"/>
    </source>
</evidence>
<keyword evidence="4" id="KW-1185">Reference proteome</keyword>
<sequence length="775" mass="82493">MGLPQTHANPASGDGVYPAADAHKSASGRNRDQSGIKLTLRSSTAVVSKTSGYTVKVAITNTSDQASGAGTLSVDTNALYTFSSRIDMQDWADGGSHIPTPNHLVSQHVDSIQPGQSLEVTASAAADQEQLAAMNTWGPKPLLLTYSNDKATDSGKPLLGEATTFLTRSSDGLTTAQTPPMSISMLLPLASTGWSLDQDKVKQLMTGQQNNKQSSKSEKESTENHSQQTPSASASNSQSASRCQPTQCTVDSQQDNSQSKNSRAEIATQTQKVVNLSQSAIKQQEHQIQLLEHHNKLNTLADPLYVGYFNSHVRVDAGMQPGAFDMSTYSNQDAAHYNSAGVEDEDWNAQTASHELQDSLGDNTDTKPVYALQGHTSWSLDSLTQARKQGYTTAVAPLGLDADSGTSAHTSKYTVPTDAGEITVLSAQQELSTLAQGEPTSAKAASEQSTAGQVARFMAQSAFYQMEQPYAERALLVCFGNNQDTGAASMLMDAVEAASWLQLDNLDTLAKAQPYAKGDQARELIAQESKNGSDKSKAGSLDGTLDSLTASRKDIERFGTAMLAKPKQTNSSPSASSGKSDAQALARQDATDTARRSDDPREWLQSVTQVHDTLALHALSCADKAGGLADAARTLADQLLNGVQIKPSESVTIVSETAKMPVTLSNSHPYPVAVRVSSKTDSMEIVTTRTAYAVIPANSETQVTFTIRVATAGQADAEIALVDQDGVPFGQTRSTHITSNLRLSDMSGLLIVVLALLFGALGLWRQFTRKKDPDE</sequence>
<name>A0ABM8BET8_9BIFI</name>
<dbReference type="InterPro" id="IPR046112">
    <property type="entry name" value="DUF6049"/>
</dbReference>